<reference evidence="10 11" key="1">
    <citation type="journal article" date="2022" name="Nat. Plants">
        <title>Genomes of leafy and leafless Platanthera orchids illuminate the evolution of mycoheterotrophy.</title>
        <authorList>
            <person name="Li M.H."/>
            <person name="Liu K.W."/>
            <person name="Li Z."/>
            <person name="Lu H.C."/>
            <person name="Ye Q.L."/>
            <person name="Zhang D."/>
            <person name="Wang J.Y."/>
            <person name="Li Y.F."/>
            <person name="Zhong Z.M."/>
            <person name="Liu X."/>
            <person name="Yu X."/>
            <person name="Liu D.K."/>
            <person name="Tu X.D."/>
            <person name="Liu B."/>
            <person name="Hao Y."/>
            <person name="Liao X.Y."/>
            <person name="Jiang Y.T."/>
            <person name="Sun W.H."/>
            <person name="Chen J."/>
            <person name="Chen Y.Q."/>
            <person name="Ai Y."/>
            <person name="Zhai J.W."/>
            <person name="Wu S.S."/>
            <person name="Zhou Z."/>
            <person name="Hsiao Y.Y."/>
            <person name="Wu W.L."/>
            <person name="Chen Y.Y."/>
            <person name="Lin Y.F."/>
            <person name="Hsu J.L."/>
            <person name="Li C.Y."/>
            <person name="Wang Z.W."/>
            <person name="Zhao X."/>
            <person name="Zhong W.Y."/>
            <person name="Ma X.K."/>
            <person name="Ma L."/>
            <person name="Huang J."/>
            <person name="Chen G.Z."/>
            <person name="Huang M.Z."/>
            <person name="Huang L."/>
            <person name="Peng D.H."/>
            <person name="Luo Y.B."/>
            <person name="Zou S.Q."/>
            <person name="Chen S.P."/>
            <person name="Lan S."/>
            <person name="Tsai W.C."/>
            <person name="Van de Peer Y."/>
            <person name="Liu Z.J."/>
        </authorList>
    </citation>
    <scope>NUCLEOTIDE SEQUENCE [LARGE SCALE GENOMIC DNA]</scope>
    <source>
        <strain evidence="10">Lor287</strain>
    </source>
</reference>
<dbReference type="SMART" id="SM00717">
    <property type="entry name" value="SANT"/>
    <property type="match status" value="2"/>
</dbReference>
<dbReference type="FunFam" id="1.10.10.60:FF:000001">
    <property type="entry name" value="MYB-related transcription factor"/>
    <property type="match status" value="1"/>
</dbReference>
<dbReference type="Pfam" id="PF00249">
    <property type="entry name" value="Myb_DNA-binding"/>
    <property type="match status" value="2"/>
</dbReference>
<evidence type="ECO:0000256" key="7">
    <source>
        <dbReference type="SAM" id="MobiDB-lite"/>
    </source>
</evidence>
<keyword evidence="6" id="KW-0539">Nucleus</keyword>
<dbReference type="InterPro" id="IPR015495">
    <property type="entry name" value="Myb_TF_plants"/>
</dbReference>
<feature type="domain" description="Myb-like" evidence="8">
    <location>
        <begin position="9"/>
        <end position="61"/>
    </location>
</feature>
<proteinExistence type="predicted"/>
<dbReference type="PANTHER" id="PTHR47999:SF6">
    <property type="entry name" value="MYB-RELATED PROTEIN P"/>
    <property type="match status" value="1"/>
</dbReference>
<sequence>MGRAPCCEKKGLRRGRWTAEEDEILTKYIAENGEGSWRYIYMCTGLLRCGKSCRLRWINYLRADLKRGNISNEEERIIIKLHSTLGNRWSLIAAQLPGRTDNEIKNHWNSHLSRRIHIFRRRDGDETFIFDLGKIPDGGKRRGGRTSRASMKSNSLMLATCTDDINKEQKQSHPQLRHSSSNLSISSTSSAPAEKDRDSTALNFDFELESLLAAVEMDGKKMEAEDLEDEEEEEEEELGGGAMDGNELVKVMTEMEKVLMADLENMEANLWEAEEDDGSQIWPWLREIKAQFGGTY</sequence>
<comment type="subcellular location">
    <subcellularLocation>
        <location evidence="1">Nucleus</location>
    </subcellularLocation>
</comment>
<evidence type="ECO:0000256" key="6">
    <source>
        <dbReference type="ARBA" id="ARBA00023242"/>
    </source>
</evidence>
<keyword evidence="2" id="KW-0677">Repeat</keyword>
<feature type="domain" description="HTH myb-type" evidence="9">
    <location>
        <begin position="62"/>
        <end position="116"/>
    </location>
</feature>
<dbReference type="PROSITE" id="PS51294">
    <property type="entry name" value="HTH_MYB"/>
    <property type="match status" value="2"/>
</dbReference>
<keyword evidence="4" id="KW-0238">DNA-binding</keyword>
<feature type="domain" description="HTH myb-type" evidence="9">
    <location>
        <begin position="9"/>
        <end position="61"/>
    </location>
</feature>
<organism evidence="10 11">
    <name type="scientific">Platanthera zijinensis</name>
    <dbReference type="NCBI Taxonomy" id="2320716"/>
    <lineage>
        <taxon>Eukaryota</taxon>
        <taxon>Viridiplantae</taxon>
        <taxon>Streptophyta</taxon>
        <taxon>Embryophyta</taxon>
        <taxon>Tracheophyta</taxon>
        <taxon>Spermatophyta</taxon>
        <taxon>Magnoliopsida</taxon>
        <taxon>Liliopsida</taxon>
        <taxon>Asparagales</taxon>
        <taxon>Orchidaceae</taxon>
        <taxon>Orchidoideae</taxon>
        <taxon>Orchideae</taxon>
        <taxon>Orchidinae</taxon>
        <taxon>Platanthera</taxon>
    </lineage>
</organism>
<keyword evidence="3" id="KW-0805">Transcription regulation</keyword>
<dbReference type="AlphaFoldDB" id="A0AAP0FVM3"/>
<dbReference type="GO" id="GO:0005634">
    <property type="term" value="C:nucleus"/>
    <property type="evidence" value="ECO:0007669"/>
    <property type="project" value="UniProtKB-SubCell"/>
</dbReference>
<name>A0AAP0FVM3_9ASPA</name>
<keyword evidence="5" id="KW-0804">Transcription</keyword>
<dbReference type="EMBL" id="JBBWWQ010000020">
    <property type="protein sequence ID" value="KAK8916951.1"/>
    <property type="molecule type" value="Genomic_DNA"/>
</dbReference>
<gene>
    <name evidence="10" type="primary">P</name>
    <name evidence="10" type="ORF">KSP39_PZI023245</name>
</gene>
<evidence type="ECO:0000256" key="2">
    <source>
        <dbReference type="ARBA" id="ARBA00022737"/>
    </source>
</evidence>
<feature type="compositionally biased region" description="Low complexity" evidence="7">
    <location>
        <begin position="179"/>
        <end position="190"/>
    </location>
</feature>
<evidence type="ECO:0000256" key="4">
    <source>
        <dbReference type="ARBA" id="ARBA00023125"/>
    </source>
</evidence>
<accession>A0AAP0FVM3</accession>
<dbReference type="Proteomes" id="UP001418222">
    <property type="component" value="Unassembled WGS sequence"/>
</dbReference>
<feature type="domain" description="Myb-like" evidence="8">
    <location>
        <begin position="62"/>
        <end position="112"/>
    </location>
</feature>
<protein>
    <submittedName>
        <fullName evidence="10">Myb-related protein P</fullName>
    </submittedName>
</protein>
<feature type="compositionally biased region" description="Acidic residues" evidence="7">
    <location>
        <begin position="225"/>
        <end position="238"/>
    </location>
</feature>
<evidence type="ECO:0000256" key="1">
    <source>
        <dbReference type="ARBA" id="ARBA00004123"/>
    </source>
</evidence>
<dbReference type="InterPro" id="IPR017930">
    <property type="entry name" value="Myb_dom"/>
</dbReference>
<dbReference type="Gene3D" id="1.10.10.60">
    <property type="entry name" value="Homeodomain-like"/>
    <property type="match status" value="2"/>
</dbReference>
<feature type="region of interest" description="Disordered" evidence="7">
    <location>
        <begin position="167"/>
        <end position="197"/>
    </location>
</feature>
<dbReference type="GO" id="GO:0003677">
    <property type="term" value="F:DNA binding"/>
    <property type="evidence" value="ECO:0007669"/>
    <property type="project" value="UniProtKB-KW"/>
</dbReference>
<evidence type="ECO:0000313" key="10">
    <source>
        <dbReference type="EMBL" id="KAK8916951.1"/>
    </source>
</evidence>
<feature type="region of interest" description="Disordered" evidence="7">
    <location>
        <begin position="221"/>
        <end position="244"/>
    </location>
</feature>
<comment type="caution">
    <text evidence="10">The sequence shown here is derived from an EMBL/GenBank/DDBJ whole genome shotgun (WGS) entry which is preliminary data.</text>
</comment>
<evidence type="ECO:0000313" key="11">
    <source>
        <dbReference type="Proteomes" id="UP001418222"/>
    </source>
</evidence>
<keyword evidence="11" id="KW-1185">Reference proteome</keyword>
<dbReference type="InterPro" id="IPR009057">
    <property type="entry name" value="Homeodomain-like_sf"/>
</dbReference>
<evidence type="ECO:0000256" key="3">
    <source>
        <dbReference type="ARBA" id="ARBA00023015"/>
    </source>
</evidence>
<evidence type="ECO:0000259" key="8">
    <source>
        <dbReference type="PROSITE" id="PS50090"/>
    </source>
</evidence>
<dbReference type="InterPro" id="IPR001005">
    <property type="entry name" value="SANT/Myb"/>
</dbReference>
<evidence type="ECO:0000256" key="5">
    <source>
        <dbReference type="ARBA" id="ARBA00023163"/>
    </source>
</evidence>
<dbReference type="CDD" id="cd00167">
    <property type="entry name" value="SANT"/>
    <property type="match status" value="2"/>
</dbReference>
<evidence type="ECO:0000259" key="9">
    <source>
        <dbReference type="PROSITE" id="PS51294"/>
    </source>
</evidence>
<dbReference type="PROSITE" id="PS50090">
    <property type="entry name" value="MYB_LIKE"/>
    <property type="match status" value="2"/>
</dbReference>
<dbReference type="SUPFAM" id="SSF46689">
    <property type="entry name" value="Homeodomain-like"/>
    <property type="match status" value="1"/>
</dbReference>
<dbReference type="PANTHER" id="PTHR47999">
    <property type="entry name" value="TRANSCRIPTION FACTOR MYB8-RELATED-RELATED"/>
    <property type="match status" value="1"/>
</dbReference>